<evidence type="ECO:0000313" key="5">
    <source>
        <dbReference type="EMBL" id="KRM20313.1"/>
    </source>
</evidence>
<protein>
    <submittedName>
        <fullName evidence="5">Peptidase, M23 family</fullName>
    </submittedName>
</protein>
<keyword evidence="6" id="KW-1185">Reference proteome</keyword>
<dbReference type="GO" id="GO:0004222">
    <property type="term" value="F:metalloendopeptidase activity"/>
    <property type="evidence" value="ECO:0007669"/>
    <property type="project" value="TreeGrafter"/>
</dbReference>
<dbReference type="EMBL" id="AZGD01000006">
    <property type="protein sequence ID" value="KRM20313.1"/>
    <property type="molecule type" value="Genomic_DNA"/>
</dbReference>
<dbReference type="STRING" id="1423755.FC40_GL000234"/>
<dbReference type="Proteomes" id="UP000051054">
    <property type="component" value="Unassembled WGS sequence"/>
</dbReference>
<dbReference type="Pfam" id="PF18994">
    <property type="entry name" value="Prophage_tailD1"/>
    <property type="match status" value="1"/>
</dbReference>
<evidence type="ECO:0000259" key="3">
    <source>
        <dbReference type="Pfam" id="PF06605"/>
    </source>
</evidence>
<feature type="compositionally biased region" description="Basic and acidic residues" evidence="1">
    <location>
        <begin position="110"/>
        <end position="142"/>
    </location>
</feature>
<dbReference type="InterPro" id="IPR010572">
    <property type="entry name" value="Tail_dom"/>
</dbReference>
<dbReference type="InterPro" id="IPR016047">
    <property type="entry name" value="M23ase_b-sheet_dom"/>
</dbReference>
<organism evidence="5 6">
    <name type="scientific">Ligilactobacillus hayakitensis DSM 18933 = JCM 14209</name>
    <dbReference type="NCBI Taxonomy" id="1423755"/>
    <lineage>
        <taxon>Bacteria</taxon>
        <taxon>Bacillati</taxon>
        <taxon>Bacillota</taxon>
        <taxon>Bacilli</taxon>
        <taxon>Lactobacillales</taxon>
        <taxon>Lactobacillaceae</taxon>
        <taxon>Ligilactobacillus</taxon>
    </lineage>
</organism>
<dbReference type="Pfam" id="PF06605">
    <property type="entry name" value="Prophage_tail"/>
    <property type="match status" value="1"/>
</dbReference>
<dbReference type="RefSeq" id="WP_025021933.1">
    <property type="nucleotide sequence ID" value="NZ_AZGD01000006.1"/>
</dbReference>
<reference evidence="5 6" key="1">
    <citation type="journal article" date="2015" name="Genome Announc.">
        <title>Expanding the biotechnology potential of lactobacilli through comparative genomics of 213 strains and associated genera.</title>
        <authorList>
            <person name="Sun Z."/>
            <person name="Harris H.M."/>
            <person name="McCann A."/>
            <person name="Guo C."/>
            <person name="Argimon S."/>
            <person name="Zhang W."/>
            <person name="Yang X."/>
            <person name="Jeffery I.B."/>
            <person name="Cooney J.C."/>
            <person name="Kagawa T.F."/>
            <person name="Liu W."/>
            <person name="Song Y."/>
            <person name="Salvetti E."/>
            <person name="Wrobel A."/>
            <person name="Rasinkangas P."/>
            <person name="Parkhill J."/>
            <person name="Rea M.C."/>
            <person name="O'Sullivan O."/>
            <person name="Ritari J."/>
            <person name="Douillard F.P."/>
            <person name="Paul Ross R."/>
            <person name="Yang R."/>
            <person name="Briner A.E."/>
            <person name="Felis G.E."/>
            <person name="de Vos W.M."/>
            <person name="Barrangou R."/>
            <person name="Klaenhammer T.R."/>
            <person name="Caufield P.W."/>
            <person name="Cui Y."/>
            <person name="Zhang H."/>
            <person name="O'Toole P.W."/>
        </authorList>
    </citation>
    <scope>NUCLEOTIDE SEQUENCE [LARGE SCALE GENOMIC DNA]</scope>
    <source>
        <strain evidence="5 6">DSM 18933</strain>
    </source>
</reference>
<dbReference type="PANTHER" id="PTHR21666:SF270">
    <property type="entry name" value="MUREIN HYDROLASE ACTIVATOR ENVC"/>
    <property type="match status" value="1"/>
</dbReference>
<dbReference type="InterPro" id="IPR044051">
    <property type="entry name" value="Prophage_tail_N"/>
</dbReference>
<name>A0A0R1WXY3_9LACO</name>
<comment type="caution">
    <text evidence="5">The sequence shown here is derived from an EMBL/GenBank/DDBJ whole genome shotgun (WGS) entry which is preliminary data.</text>
</comment>
<dbReference type="CDD" id="cd12797">
    <property type="entry name" value="M23_peptidase"/>
    <property type="match status" value="1"/>
</dbReference>
<evidence type="ECO:0000256" key="1">
    <source>
        <dbReference type="SAM" id="MobiDB-lite"/>
    </source>
</evidence>
<proteinExistence type="predicted"/>
<dbReference type="SUPFAM" id="SSF51261">
    <property type="entry name" value="Duplicated hybrid motif"/>
    <property type="match status" value="1"/>
</dbReference>
<dbReference type="Pfam" id="PF01551">
    <property type="entry name" value="Peptidase_M23"/>
    <property type="match status" value="1"/>
</dbReference>
<evidence type="ECO:0000259" key="2">
    <source>
        <dbReference type="Pfam" id="PF01551"/>
    </source>
</evidence>
<dbReference type="AlphaFoldDB" id="A0A0R1WXY3"/>
<dbReference type="PANTHER" id="PTHR21666">
    <property type="entry name" value="PEPTIDASE-RELATED"/>
    <property type="match status" value="1"/>
</dbReference>
<dbReference type="Gene3D" id="3.55.50.40">
    <property type="match status" value="1"/>
</dbReference>
<accession>A0A0R1WXY3</accession>
<feature type="domain" description="M23ase beta-sheet core" evidence="2">
    <location>
        <begin position="323"/>
        <end position="409"/>
    </location>
</feature>
<dbReference type="InterPro" id="IPR050570">
    <property type="entry name" value="Cell_wall_metabolism_enzyme"/>
</dbReference>
<feature type="domain" description="Prophage endopeptidase tail N-terminal" evidence="4">
    <location>
        <begin position="6"/>
        <end position="89"/>
    </location>
</feature>
<sequence>MFQGKILVQGVNRAEKEPLNLFDPKSVQIQWEVNQTWSLQLTAYNDGSLAYQMLESEASIFLDNQEYIIKQVANDSSSGLDSIQVTATHVYFEVQKIRKYKEYVDPTDKDKQADVKALKDNTDSSKSDDSDNAKTNTSEKTEGNTTTKVTTKTTDETQQDNQNQVTYSIQDVLDHWLKDNKLGFAYEVIGSFEKKELEELQDGTGADMLSKISDTWDNAIIYPDNRKIRVYSTDEFNLNRGNRIDYLNNASEIKFSIDSTSLTNMVYCIGGKYSVETTTETTTTTTTTTTSGGWGWPFPSVGEGNFMQAQRFGNDGGYRQNGFHDGLDFGSVDHPGREVHAIHGGKVTIKSYMGGLGNYVVISGGGYNVVYQEAFSSASNIIVNVGDTVKVGDVIGYRDTSHLHVGVTKADFNVAVGKSFTNDGTWLDPLELIKNGPSDTDTETSSETNSNSNTQEYYYFAPFMYRDEESIKKYGEHPAEPIEDDRFKDKNAMIEYVKTKLQPNPSLSIDVTTTTGVRPIAGDVMHVMVKSQNISTDFTLTGFTWYPYSYPVDNQTSITLNSNVQNILDYQNSKQRQVNKAISELKSSTNEVINNANSNKFSEFGGNQQLKTWLNDFVGG</sequence>
<feature type="compositionally biased region" description="Low complexity" evidence="1">
    <location>
        <begin position="143"/>
        <end position="152"/>
    </location>
</feature>
<dbReference type="InterPro" id="IPR011055">
    <property type="entry name" value="Dup_hybrid_motif"/>
</dbReference>
<dbReference type="Gene3D" id="2.70.70.10">
    <property type="entry name" value="Glucose Permease (Domain IIA)"/>
    <property type="match status" value="1"/>
</dbReference>
<feature type="region of interest" description="Disordered" evidence="1">
    <location>
        <begin position="110"/>
        <end position="160"/>
    </location>
</feature>
<evidence type="ECO:0000259" key="4">
    <source>
        <dbReference type="Pfam" id="PF18994"/>
    </source>
</evidence>
<feature type="domain" description="Tail spike" evidence="3">
    <location>
        <begin position="153"/>
        <end position="571"/>
    </location>
</feature>
<gene>
    <name evidence="5" type="ORF">FC40_GL000234</name>
</gene>
<dbReference type="PATRIC" id="fig|1423755.3.peg.250"/>
<dbReference type="eggNOG" id="COG4942">
    <property type="taxonomic scope" value="Bacteria"/>
</dbReference>
<dbReference type="OrthoDB" id="2404328at2"/>
<dbReference type="Gene3D" id="6.20.110.10">
    <property type="match status" value="1"/>
</dbReference>
<evidence type="ECO:0000313" key="6">
    <source>
        <dbReference type="Proteomes" id="UP000051054"/>
    </source>
</evidence>